<evidence type="ECO:0000256" key="4">
    <source>
        <dbReference type="ARBA" id="ARBA00022677"/>
    </source>
</evidence>
<keyword evidence="7 8" id="KW-0472">Membrane</keyword>
<sequence length="145" mass="15074">MENPEGRKRGDRAITDGEKTTGSSVVVATVAAVGVVGPLLGLMSFSLVATVTLFLIVSPLMLIFVPVLTATVTILVAAMVSVGVAGAMWLMGIAALVCCGREIGVGTGVAERMVESVVRELGYGRSRYLREKPEDGSYSQAHSSS</sequence>
<dbReference type="STRING" id="72664.V4NAH1"/>
<evidence type="ECO:0008006" key="11">
    <source>
        <dbReference type="Google" id="ProtNLM"/>
    </source>
</evidence>
<keyword evidence="6 8" id="KW-1133">Transmembrane helix</keyword>
<evidence type="ECO:0000256" key="1">
    <source>
        <dbReference type="ARBA" id="ARBA00004141"/>
    </source>
</evidence>
<gene>
    <name evidence="9" type="ORF">EUTSA_v10014952mg</name>
</gene>
<evidence type="ECO:0000256" key="6">
    <source>
        <dbReference type="ARBA" id="ARBA00022989"/>
    </source>
</evidence>
<evidence type="ECO:0000313" key="9">
    <source>
        <dbReference type="EMBL" id="ESQ42831.1"/>
    </source>
</evidence>
<dbReference type="GO" id="GO:0016020">
    <property type="term" value="C:membrane"/>
    <property type="evidence" value="ECO:0007669"/>
    <property type="project" value="UniProtKB-SubCell"/>
</dbReference>
<name>V4NAH1_EUTSA</name>
<dbReference type="KEGG" id="eus:EUTSA_v10014952mg"/>
<organism evidence="9 10">
    <name type="scientific">Eutrema salsugineum</name>
    <name type="common">Saltwater cress</name>
    <name type="synonym">Sisymbrium salsugineum</name>
    <dbReference type="NCBI Taxonomy" id="72664"/>
    <lineage>
        <taxon>Eukaryota</taxon>
        <taxon>Viridiplantae</taxon>
        <taxon>Streptophyta</taxon>
        <taxon>Embryophyta</taxon>
        <taxon>Tracheophyta</taxon>
        <taxon>Spermatophyta</taxon>
        <taxon>Magnoliopsida</taxon>
        <taxon>eudicotyledons</taxon>
        <taxon>Gunneridae</taxon>
        <taxon>Pentapetalae</taxon>
        <taxon>rosids</taxon>
        <taxon>malvids</taxon>
        <taxon>Brassicales</taxon>
        <taxon>Brassicaceae</taxon>
        <taxon>Eutremeae</taxon>
        <taxon>Eutrema</taxon>
    </lineage>
</organism>
<feature type="transmembrane region" description="Helical" evidence="8">
    <location>
        <begin position="47"/>
        <end position="68"/>
    </location>
</feature>
<keyword evidence="5 8" id="KW-0812">Transmembrane</keyword>
<dbReference type="Pfam" id="PF01277">
    <property type="entry name" value="Oleosin"/>
    <property type="match status" value="1"/>
</dbReference>
<keyword evidence="4" id="KW-0551">Lipid droplet</keyword>
<dbReference type="GO" id="GO:0009791">
    <property type="term" value="P:post-embryonic development"/>
    <property type="evidence" value="ECO:0007669"/>
    <property type="project" value="UniProtKB-ARBA"/>
</dbReference>
<feature type="transmembrane region" description="Helical" evidence="8">
    <location>
        <begin position="21"/>
        <end position="41"/>
    </location>
</feature>
<dbReference type="GO" id="GO:0048608">
    <property type="term" value="P:reproductive structure development"/>
    <property type="evidence" value="ECO:0007669"/>
    <property type="project" value="UniProtKB-ARBA"/>
</dbReference>
<dbReference type="GO" id="GO:0012511">
    <property type="term" value="C:monolayer-surrounded lipid storage body"/>
    <property type="evidence" value="ECO:0007669"/>
    <property type="project" value="InterPro"/>
</dbReference>
<evidence type="ECO:0000256" key="3">
    <source>
        <dbReference type="ARBA" id="ARBA00010858"/>
    </source>
</evidence>
<evidence type="ECO:0000256" key="5">
    <source>
        <dbReference type="ARBA" id="ARBA00022692"/>
    </source>
</evidence>
<protein>
    <recommendedName>
        <fullName evidence="11">Oleosin</fullName>
    </recommendedName>
</protein>
<evidence type="ECO:0000256" key="2">
    <source>
        <dbReference type="ARBA" id="ARBA00004502"/>
    </source>
</evidence>
<dbReference type="OMA" id="MWLMGIA"/>
<dbReference type="InterPro" id="IPR000136">
    <property type="entry name" value="Oleosin"/>
</dbReference>
<feature type="transmembrane region" description="Helical" evidence="8">
    <location>
        <begin position="75"/>
        <end position="97"/>
    </location>
</feature>
<keyword evidence="10" id="KW-1185">Reference proteome</keyword>
<dbReference type="EMBL" id="KI517464">
    <property type="protein sequence ID" value="ESQ42831.1"/>
    <property type="molecule type" value="Genomic_DNA"/>
</dbReference>
<comment type="subcellular location">
    <subcellularLocation>
        <location evidence="2">Lipid droplet</location>
    </subcellularLocation>
    <subcellularLocation>
        <location evidence="1">Membrane</location>
        <topology evidence="1">Multi-pass membrane protein</topology>
    </subcellularLocation>
</comment>
<dbReference type="eggNOG" id="ENOG502SBKN">
    <property type="taxonomic scope" value="Eukaryota"/>
</dbReference>
<evidence type="ECO:0000256" key="8">
    <source>
        <dbReference type="SAM" id="Phobius"/>
    </source>
</evidence>
<evidence type="ECO:0000313" key="10">
    <source>
        <dbReference type="Proteomes" id="UP000030689"/>
    </source>
</evidence>
<dbReference type="GO" id="GO:0019915">
    <property type="term" value="P:lipid storage"/>
    <property type="evidence" value="ECO:0007669"/>
    <property type="project" value="TreeGrafter"/>
</dbReference>
<comment type="similarity">
    <text evidence="3">Belongs to the oleosin family.</text>
</comment>
<proteinExistence type="inferred from homology"/>
<dbReference type="Proteomes" id="UP000030689">
    <property type="component" value="Unassembled WGS sequence"/>
</dbReference>
<dbReference type="PANTHER" id="PTHR33203:SF37">
    <property type="entry name" value="GLYCINE-RICH PROTEIN _ OLEOSIN"/>
    <property type="match status" value="1"/>
</dbReference>
<reference evidence="9 10" key="1">
    <citation type="journal article" date="2013" name="Front. Plant Sci.">
        <title>The Reference Genome of the Halophytic Plant Eutrema salsugineum.</title>
        <authorList>
            <person name="Yang R."/>
            <person name="Jarvis D.E."/>
            <person name="Chen H."/>
            <person name="Beilstein M.A."/>
            <person name="Grimwood J."/>
            <person name="Jenkins J."/>
            <person name="Shu S."/>
            <person name="Prochnik S."/>
            <person name="Xin M."/>
            <person name="Ma C."/>
            <person name="Schmutz J."/>
            <person name="Wing R.A."/>
            <person name="Mitchell-Olds T."/>
            <person name="Schumaker K.S."/>
            <person name="Wang X."/>
        </authorList>
    </citation>
    <scope>NUCLEOTIDE SEQUENCE [LARGE SCALE GENOMIC DNA]</scope>
</reference>
<evidence type="ECO:0000256" key="7">
    <source>
        <dbReference type="ARBA" id="ARBA00023136"/>
    </source>
</evidence>
<accession>V4NAH1</accession>
<dbReference type="Gramene" id="ESQ42831">
    <property type="protein sequence ID" value="ESQ42831"/>
    <property type="gene ID" value="EUTSA_v10014952mg"/>
</dbReference>
<dbReference type="PANTHER" id="PTHR33203">
    <property type="entry name" value="OLEOSIN"/>
    <property type="match status" value="1"/>
</dbReference>
<dbReference type="AlphaFoldDB" id="V4NAH1"/>
<dbReference type="OrthoDB" id="1108540at2759"/>